<accession>A0A382AGE9</accession>
<dbReference type="EMBL" id="UINC01025289">
    <property type="protein sequence ID" value="SVB00588.1"/>
    <property type="molecule type" value="Genomic_DNA"/>
</dbReference>
<protein>
    <submittedName>
        <fullName evidence="2">Uncharacterized protein</fullName>
    </submittedName>
</protein>
<keyword evidence="1" id="KW-1133">Transmembrane helix</keyword>
<proteinExistence type="predicted"/>
<organism evidence="2">
    <name type="scientific">marine metagenome</name>
    <dbReference type="NCBI Taxonomy" id="408172"/>
    <lineage>
        <taxon>unclassified sequences</taxon>
        <taxon>metagenomes</taxon>
        <taxon>ecological metagenomes</taxon>
    </lineage>
</organism>
<evidence type="ECO:0000256" key="1">
    <source>
        <dbReference type="SAM" id="Phobius"/>
    </source>
</evidence>
<gene>
    <name evidence="2" type="ORF">METZ01_LOCUS153442</name>
</gene>
<evidence type="ECO:0000313" key="2">
    <source>
        <dbReference type="EMBL" id="SVB00588.1"/>
    </source>
</evidence>
<name>A0A382AGE9_9ZZZZ</name>
<keyword evidence="1" id="KW-0812">Transmembrane</keyword>
<dbReference type="AlphaFoldDB" id="A0A382AGE9"/>
<reference evidence="2" key="1">
    <citation type="submission" date="2018-05" db="EMBL/GenBank/DDBJ databases">
        <authorList>
            <person name="Lanie J.A."/>
            <person name="Ng W.-L."/>
            <person name="Kazmierczak K.M."/>
            <person name="Andrzejewski T.M."/>
            <person name="Davidsen T.M."/>
            <person name="Wayne K.J."/>
            <person name="Tettelin H."/>
            <person name="Glass J.I."/>
            <person name="Rusch D."/>
            <person name="Podicherti R."/>
            <person name="Tsui H.-C.T."/>
            <person name="Winkler M.E."/>
        </authorList>
    </citation>
    <scope>NUCLEOTIDE SEQUENCE</scope>
</reference>
<keyword evidence="1" id="KW-0472">Membrane</keyword>
<feature type="transmembrane region" description="Helical" evidence="1">
    <location>
        <begin position="12"/>
        <end position="33"/>
    </location>
</feature>
<sequence length="60" mass="6593">MFDLSPLPVITVILLTLVLKHLFINSSIVLLAFSKEKPCKSIVFTGSLSIFICGKDKSLL</sequence>